<gene>
    <name evidence="1" type="ORF">GN958_ATG17377</name>
</gene>
<dbReference type="EMBL" id="JAACNO010002382">
    <property type="protein sequence ID" value="KAF4133448.1"/>
    <property type="molecule type" value="Genomic_DNA"/>
</dbReference>
<evidence type="ECO:0000313" key="2">
    <source>
        <dbReference type="Proteomes" id="UP000704712"/>
    </source>
</evidence>
<reference evidence="1" key="1">
    <citation type="submission" date="2020-03" db="EMBL/GenBank/DDBJ databases">
        <title>Hybrid Assembly of Korean Phytophthora infestans isolates.</title>
        <authorList>
            <person name="Prokchorchik M."/>
            <person name="Lee Y."/>
            <person name="Seo J."/>
            <person name="Cho J.-H."/>
            <person name="Park Y.-E."/>
            <person name="Jang D.-C."/>
            <person name="Im J.-S."/>
            <person name="Choi J.-G."/>
            <person name="Park H.-J."/>
            <person name="Lee G.-B."/>
            <person name="Lee Y.-G."/>
            <person name="Hong S.-Y."/>
            <person name="Cho K."/>
            <person name="Sohn K.H."/>
        </authorList>
    </citation>
    <scope>NUCLEOTIDE SEQUENCE</scope>
    <source>
        <strain evidence="1">KR_2_A2</strain>
    </source>
</reference>
<comment type="caution">
    <text evidence="1">The sequence shown here is derived from an EMBL/GenBank/DDBJ whole genome shotgun (WGS) entry which is preliminary data.</text>
</comment>
<protein>
    <submittedName>
        <fullName evidence="1">Uncharacterized protein</fullName>
    </submittedName>
</protein>
<dbReference type="AlphaFoldDB" id="A0A8S9U5E0"/>
<sequence>MSLAYVNHCPSVLGVISTCSDASVTCVSLAQKYSSLSSLKTGALEHAKNEFARTVLWNRHSPLLQHQRFPERYMQPSHFWQVMELATSPACMHHRSAPSSVAHASMTVLKV</sequence>
<organism evidence="1 2">
    <name type="scientific">Phytophthora infestans</name>
    <name type="common">Potato late blight agent</name>
    <name type="synonym">Botrytis infestans</name>
    <dbReference type="NCBI Taxonomy" id="4787"/>
    <lineage>
        <taxon>Eukaryota</taxon>
        <taxon>Sar</taxon>
        <taxon>Stramenopiles</taxon>
        <taxon>Oomycota</taxon>
        <taxon>Peronosporomycetes</taxon>
        <taxon>Peronosporales</taxon>
        <taxon>Peronosporaceae</taxon>
        <taxon>Phytophthora</taxon>
    </lineage>
</organism>
<name>A0A8S9U5E0_PHYIN</name>
<evidence type="ECO:0000313" key="1">
    <source>
        <dbReference type="EMBL" id="KAF4133448.1"/>
    </source>
</evidence>
<accession>A0A8S9U5E0</accession>
<proteinExistence type="predicted"/>
<dbReference type="Proteomes" id="UP000704712">
    <property type="component" value="Unassembled WGS sequence"/>
</dbReference>